<dbReference type="Proteomes" id="UP001328107">
    <property type="component" value="Unassembled WGS sequence"/>
</dbReference>
<comment type="caution">
    <text evidence="2">The sequence shown here is derived from an EMBL/GenBank/DDBJ whole genome shotgun (WGS) entry which is preliminary data.</text>
</comment>
<feature type="non-terminal residue" evidence="2">
    <location>
        <position position="108"/>
    </location>
</feature>
<protein>
    <submittedName>
        <fullName evidence="2">Uncharacterized protein</fullName>
    </submittedName>
</protein>
<keyword evidence="3" id="KW-1185">Reference proteome</keyword>
<feature type="non-terminal residue" evidence="2">
    <location>
        <position position="1"/>
    </location>
</feature>
<dbReference type="AlphaFoldDB" id="A0AAN4ZSU0"/>
<organism evidence="2 3">
    <name type="scientific">Pristionchus mayeri</name>
    <dbReference type="NCBI Taxonomy" id="1317129"/>
    <lineage>
        <taxon>Eukaryota</taxon>
        <taxon>Metazoa</taxon>
        <taxon>Ecdysozoa</taxon>
        <taxon>Nematoda</taxon>
        <taxon>Chromadorea</taxon>
        <taxon>Rhabditida</taxon>
        <taxon>Rhabditina</taxon>
        <taxon>Diplogasteromorpha</taxon>
        <taxon>Diplogasteroidea</taxon>
        <taxon>Neodiplogasteridae</taxon>
        <taxon>Pristionchus</taxon>
    </lineage>
</organism>
<reference evidence="3" key="1">
    <citation type="submission" date="2022-10" db="EMBL/GenBank/DDBJ databases">
        <title>Genome assembly of Pristionchus species.</title>
        <authorList>
            <person name="Yoshida K."/>
            <person name="Sommer R.J."/>
        </authorList>
    </citation>
    <scope>NUCLEOTIDE SEQUENCE [LARGE SCALE GENOMIC DNA]</scope>
    <source>
        <strain evidence="3">RS5460</strain>
    </source>
</reference>
<feature type="region of interest" description="Disordered" evidence="1">
    <location>
        <begin position="65"/>
        <end position="91"/>
    </location>
</feature>
<proteinExistence type="predicted"/>
<feature type="compositionally biased region" description="Polar residues" evidence="1">
    <location>
        <begin position="33"/>
        <end position="48"/>
    </location>
</feature>
<feature type="region of interest" description="Disordered" evidence="1">
    <location>
        <begin position="15"/>
        <end position="48"/>
    </location>
</feature>
<gene>
    <name evidence="2" type="ORF">PMAYCL1PPCAC_13932</name>
</gene>
<evidence type="ECO:0000256" key="1">
    <source>
        <dbReference type="SAM" id="MobiDB-lite"/>
    </source>
</evidence>
<feature type="compositionally biased region" description="Basic and acidic residues" evidence="1">
    <location>
        <begin position="15"/>
        <end position="32"/>
    </location>
</feature>
<sequence length="108" mass="11819">VIECVHLTLVHLSGRKTESNSKESVQEPEKTTENVTETISPMESSKQLNKLSSTPIEDPFVATHAPSGNEEIPTFTIPSNFTEPKVEPSEVSQIIPSEDFKVAITIPS</sequence>
<name>A0AAN4ZSU0_9BILA</name>
<evidence type="ECO:0000313" key="2">
    <source>
        <dbReference type="EMBL" id="GMR43737.1"/>
    </source>
</evidence>
<accession>A0AAN4ZSU0</accession>
<evidence type="ECO:0000313" key="3">
    <source>
        <dbReference type="Proteomes" id="UP001328107"/>
    </source>
</evidence>
<dbReference type="EMBL" id="BTRK01000003">
    <property type="protein sequence ID" value="GMR43737.1"/>
    <property type="molecule type" value="Genomic_DNA"/>
</dbReference>